<dbReference type="Proteomes" id="UP000054248">
    <property type="component" value="Unassembled WGS sequence"/>
</dbReference>
<protein>
    <submittedName>
        <fullName evidence="1">Uncharacterized protein</fullName>
    </submittedName>
</protein>
<gene>
    <name evidence="1" type="ORF">M407DRAFT_34949</name>
</gene>
<dbReference type="SMART" id="SM00028">
    <property type="entry name" value="TPR"/>
    <property type="match status" value="2"/>
</dbReference>
<reference evidence="2" key="2">
    <citation type="submission" date="2015-01" db="EMBL/GenBank/DDBJ databases">
        <title>Evolutionary Origins and Diversification of the Mycorrhizal Mutualists.</title>
        <authorList>
            <consortium name="DOE Joint Genome Institute"/>
            <consortium name="Mycorrhizal Genomics Consortium"/>
            <person name="Kohler A."/>
            <person name="Kuo A."/>
            <person name="Nagy L.G."/>
            <person name="Floudas D."/>
            <person name="Copeland A."/>
            <person name="Barry K.W."/>
            <person name="Cichocki N."/>
            <person name="Veneault-Fourrey C."/>
            <person name="LaButti K."/>
            <person name="Lindquist E.A."/>
            <person name="Lipzen A."/>
            <person name="Lundell T."/>
            <person name="Morin E."/>
            <person name="Murat C."/>
            <person name="Riley R."/>
            <person name="Ohm R."/>
            <person name="Sun H."/>
            <person name="Tunlid A."/>
            <person name="Henrissat B."/>
            <person name="Grigoriev I.V."/>
            <person name="Hibbett D.S."/>
            <person name="Martin F."/>
        </authorList>
    </citation>
    <scope>NUCLEOTIDE SEQUENCE [LARGE SCALE GENOMIC DNA]</scope>
    <source>
        <strain evidence="2">MUT 4182</strain>
    </source>
</reference>
<name>A0A0C3K227_9AGAM</name>
<dbReference type="SUPFAM" id="SSF48452">
    <property type="entry name" value="TPR-like"/>
    <property type="match status" value="1"/>
</dbReference>
<dbReference type="EMBL" id="KN824043">
    <property type="protein sequence ID" value="KIO15473.1"/>
    <property type="molecule type" value="Genomic_DNA"/>
</dbReference>
<evidence type="ECO:0000313" key="1">
    <source>
        <dbReference type="EMBL" id="KIO15473.1"/>
    </source>
</evidence>
<proteinExistence type="predicted"/>
<dbReference type="InterPro" id="IPR011990">
    <property type="entry name" value="TPR-like_helical_dom_sf"/>
</dbReference>
<dbReference type="STRING" id="1051891.A0A0C3K227"/>
<accession>A0A0C3K227</accession>
<reference evidence="1 2" key="1">
    <citation type="submission" date="2014-04" db="EMBL/GenBank/DDBJ databases">
        <authorList>
            <consortium name="DOE Joint Genome Institute"/>
            <person name="Kuo A."/>
            <person name="Girlanda M."/>
            <person name="Perotto S."/>
            <person name="Kohler A."/>
            <person name="Nagy L.G."/>
            <person name="Floudas D."/>
            <person name="Copeland A."/>
            <person name="Barry K.W."/>
            <person name="Cichocki N."/>
            <person name="Veneault-Fourrey C."/>
            <person name="LaButti K."/>
            <person name="Lindquist E.A."/>
            <person name="Lipzen A."/>
            <person name="Lundell T."/>
            <person name="Morin E."/>
            <person name="Murat C."/>
            <person name="Sun H."/>
            <person name="Tunlid A."/>
            <person name="Henrissat B."/>
            <person name="Grigoriev I.V."/>
            <person name="Hibbett D.S."/>
            <person name="Martin F."/>
            <person name="Nordberg H.P."/>
            <person name="Cantor M.N."/>
            <person name="Hua S.X."/>
        </authorList>
    </citation>
    <scope>NUCLEOTIDE SEQUENCE [LARGE SCALE GENOMIC DNA]</scope>
    <source>
        <strain evidence="1 2">MUT 4182</strain>
    </source>
</reference>
<sequence>MDLGLAEVHRLQSEPGAADSHWGLTEVHRVRNQYDEAIESYLKALHIRTEIGDRQGRADALWGLAEVYRFRGGDDEAIAFHSEALQIYTDIGNRQGRASALWGLAHVRRLRDEYDEAMTPTPYKFATIYDTIHGCKQAAAIFNPIGNTEAATRALKDAADVRRLLQREEAL</sequence>
<dbReference type="AlphaFoldDB" id="A0A0C3K227"/>
<dbReference type="InterPro" id="IPR019734">
    <property type="entry name" value="TPR_rpt"/>
</dbReference>
<dbReference type="HOGENOM" id="CLU_1564026_0_0_1"/>
<evidence type="ECO:0000313" key="2">
    <source>
        <dbReference type="Proteomes" id="UP000054248"/>
    </source>
</evidence>
<keyword evidence="2" id="KW-1185">Reference proteome</keyword>
<dbReference type="OrthoDB" id="626167at2759"/>
<dbReference type="PANTHER" id="PTHR10098">
    <property type="entry name" value="RAPSYN-RELATED"/>
    <property type="match status" value="1"/>
</dbReference>
<dbReference type="PANTHER" id="PTHR10098:SF108">
    <property type="entry name" value="TETRATRICOPEPTIDE REPEAT PROTEIN 28"/>
    <property type="match status" value="1"/>
</dbReference>
<dbReference type="Pfam" id="PF13424">
    <property type="entry name" value="TPR_12"/>
    <property type="match status" value="1"/>
</dbReference>
<dbReference type="Gene3D" id="1.25.40.10">
    <property type="entry name" value="Tetratricopeptide repeat domain"/>
    <property type="match status" value="2"/>
</dbReference>
<organism evidence="1 2">
    <name type="scientific">Tulasnella calospora MUT 4182</name>
    <dbReference type="NCBI Taxonomy" id="1051891"/>
    <lineage>
        <taxon>Eukaryota</taxon>
        <taxon>Fungi</taxon>
        <taxon>Dikarya</taxon>
        <taxon>Basidiomycota</taxon>
        <taxon>Agaricomycotina</taxon>
        <taxon>Agaricomycetes</taxon>
        <taxon>Cantharellales</taxon>
        <taxon>Tulasnellaceae</taxon>
        <taxon>Tulasnella</taxon>
    </lineage>
</organism>